<organism evidence="7 8">
    <name type="scientific">Schwartzia succinivorans DSM 10502</name>
    <dbReference type="NCBI Taxonomy" id="1123243"/>
    <lineage>
        <taxon>Bacteria</taxon>
        <taxon>Bacillati</taxon>
        <taxon>Bacillota</taxon>
        <taxon>Negativicutes</taxon>
        <taxon>Selenomonadales</taxon>
        <taxon>Selenomonadaceae</taxon>
        <taxon>Schwartzia</taxon>
    </lineage>
</organism>
<dbReference type="Pfam" id="PF12729">
    <property type="entry name" value="4HB_MCP_1"/>
    <property type="match status" value="1"/>
</dbReference>
<dbReference type="PRINTS" id="PR00260">
    <property type="entry name" value="CHEMTRNSDUCR"/>
</dbReference>
<sequence>MGLFNNLRVAFKILILAVIAAIALAVVGHGGYSTIQSAQQKIDVMYNQRLKNGYNAGQMKYLMRDMQSRAALSMSATTPERFADLKKDMDEVDKNYLATWEDYKSRLAPGSNMASIEEMKTVWLKFSGTMREILALNEKGDREGAQKLYSTKGSQDTTAIRKVLEAKQTAVMTNSEKMYQNNVEESAAASRNMLIECAIALIVLVAASILIAREITSPLNEIMDSCKKLSEGDFRETTHEVTRGDEFGDMETSFMAMRASLNKLMRQIRNSSEQIAASSEELTASSSQSAQASEQSAQAVTRAAGAVAQQQIGVASSAESINKVSDSIEGLRAEAEKISDQACAAFDKATAGSNAIISAVDQIKSVEKTVGESAGIVDKLGERSQEIGTIVETISGIAGQTNLLALNAAIEAARAGEHGRGFAVVAEEVRKLAEQSQTAAQQIAELIGSIQDDTTSAVASMREGTKAVSVGAQAVEGLRATFDEIRDNVDMVTGEVSEMSSSIQSVAQDAQNITTQISEIDEQGTKVSDEMQNVSAIAEEQSASAGEIASASGSLAELAQGLQNSLQSFRF</sequence>
<dbReference type="SMART" id="SM00304">
    <property type="entry name" value="HAMP"/>
    <property type="match status" value="2"/>
</dbReference>
<name>A0A1M4ZG39_9FIRM</name>
<dbReference type="InterPro" id="IPR024478">
    <property type="entry name" value="HlyB_4HB_MCP"/>
</dbReference>
<dbReference type="PANTHER" id="PTHR32089">
    <property type="entry name" value="METHYL-ACCEPTING CHEMOTAXIS PROTEIN MCPB"/>
    <property type="match status" value="1"/>
</dbReference>
<dbReference type="Gene3D" id="1.10.8.500">
    <property type="entry name" value="HAMP domain in histidine kinase"/>
    <property type="match status" value="1"/>
</dbReference>
<evidence type="ECO:0000259" key="6">
    <source>
        <dbReference type="PROSITE" id="PS50885"/>
    </source>
</evidence>
<dbReference type="GO" id="GO:0007165">
    <property type="term" value="P:signal transduction"/>
    <property type="evidence" value="ECO:0007669"/>
    <property type="project" value="UniProtKB-KW"/>
</dbReference>
<dbReference type="Pfam" id="PF00015">
    <property type="entry name" value="MCPsignal"/>
    <property type="match status" value="1"/>
</dbReference>
<evidence type="ECO:0000256" key="2">
    <source>
        <dbReference type="ARBA" id="ARBA00029447"/>
    </source>
</evidence>
<keyword evidence="1 3" id="KW-0807">Transducer</keyword>
<feature type="transmembrane region" description="Helical" evidence="4">
    <location>
        <begin position="13"/>
        <end position="32"/>
    </location>
</feature>
<keyword evidence="4" id="KW-1133">Transmembrane helix</keyword>
<dbReference type="STRING" id="1123243.SAMN02745190_02002"/>
<dbReference type="EMBL" id="FQUG01000008">
    <property type="protein sequence ID" value="SHF16918.1"/>
    <property type="molecule type" value="Genomic_DNA"/>
</dbReference>
<dbReference type="OrthoDB" id="1674885at2"/>
<feature type="domain" description="Methyl-accepting transducer" evidence="5">
    <location>
        <begin position="285"/>
        <end position="521"/>
    </location>
</feature>
<keyword evidence="4" id="KW-0812">Transmembrane</keyword>
<protein>
    <submittedName>
        <fullName evidence="7">Methyl-accepting chemotaxis protein</fullName>
    </submittedName>
</protein>
<dbReference type="CDD" id="cd06225">
    <property type="entry name" value="HAMP"/>
    <property type="match status" value="1"/>
</dbReference>
<dbReference type="PROSITE" id="PS50111">
    <property type="entry name" value="CHEMOTAXIS_TRANSDUC_2"/>
    <property type="match status" value="1"/>
</dbReference>
<comment type="similarity">
    <text evidence="2">Belongs to the methyl-accepting chemotaxis (MCP) protein family.</text>
</comment>
<evidence type="ECO:0000256" key="4">
    <source>
        <dbReference type="SAM" id="Phobius"/>
    </source>
</evidence>
<dbReference type="GO" id="GO:0006935">
    <property type="term" value="P:chemotaxis"/>
    <property type="evidence" value="ECO:0007669"/>
    <property type="project" value="InterPro"/>
</dbReference>
<dbReference type="Pfam" id="PF00672">
    <property type="entry name" value="HAMP"/>
    <property type="match status" value="1"/>
</dbReference>
<dbReference type="GO" id="GO:0004888">
    <property type="term" value="F:transmembrane signaling receptor activity"/>
    <property type="evidence" value="ECO:0007669"/>
    <property type="project" value="InterPro"/>
</dbReference>
<evidence type="ECO:0000256" key="1">
    <source>
        <dbReference type="ARBA" id="ARBA00023224"/>
    </source>
</evidence>
<evidence type="ECO:0000313" key="7">
    <source>
        <dbReference type="EMBL" id="SHF16918.1"/>
    </source>
</evidence>
<dbReference type="AlphaFoldDB" id="A0A1M4ZG39"/>
<evidence type="ECO:0000313" key="8">
    <source>
        <dbReference type="Proteomes" id="UP000184404"/>
    </source>
</evidence>
<dbReference type="SMART" id="SM00283">
    <property type="entry name" value="MA"/>
    <property type="match status" value="1"/>
</dbReference>
<dbReference type="InterPro" id="IPR004089">
    <property type="entry name" value="MCPsignal_dom"/>
</dbReference>
<accession>A0A1M4ZG39</accession>
<dbReference type="SUPFAM" id="SSF58104">
    <property type="entry name" value="Methyl-accepting chemotaxis protein (MCP) signaling domain"/>
    <property type="match status" value="1"/>
</dbReference>
<dbReference type="Proteomes" id="UP000184404">
    <property type="component" value="Unassembled WGS sequence"/>
</dbReference>
<evidence type="ECO:0000256" key="3">
    <source>
        <dbReference type="PROSITE-ProRule" id="PRU00284"/>
    </source>
</evidence>
<proteinExistence type="inferred from homology"/>
<keyword evidence="8" id="KW-1185">Reference proteome</keyword>
<feature type="domain" description="HAMP" evidence="6">
    <location>
        <begin position="213"/>
        <end position="266"/>
    </location>
</feature>
<keyword evidence="4" id="KW-0472">Membrane</keyword>
<evidence type="ECO:0000259" key="5">
    <source>
        <dbReference type="PROSITE" id="PS50111"/>
    </source>
</evidence>
<dbReference type="Gene3D" id="1.10.287.950">
    <property type="entry name" value="Methyl-accepting chemotaxis protein"/>
    <property type="match status" value="1"/>
</dbReference>
<reference evidence="7 8" key="1">
    <citation type="submission" date="2016-11" db="EMBL/GenBank/DDBJ databases">
        <authorList>
            <person name="Jaros S."/>
            <person name="Januszkiewicz K."/>
            <person name="Wedrychowicz H."/>
        </authorList>
    </citation>
    <scope>NUCLEOTIDE SEQUENCE [LARGE SCALE GENOMIC DNA]</scope>
    <source>
        <strain evidence="7 8">DSM 10502</strain>
    </source>
</reference>
<dbReference type="GO" id="GO:0016020">
    <property type="term" value="C:membrane"/>
    <property type="evidence" value="ECO:0007669"/>
    <property type="project" value="InterPro"/>
</dbReference>
<dbReference type="InterPro" id="IPR004090">
    <property type="entry name" value="Chemotax_Me-accpt_rcpt"/>
</dbReference>
<dbReference type="PROSITE" id="PS50885">
    <property type="entry name" value="HAMP"/>
    <property type="match status" value="1"/>
</dbReference>
<dbReference type="PANTHER" id="PTHR32089:SF112">
    <property type="entry name" value="LYSOZYME-LIKE PROTEIN-RELATED"/>
    <property type="match status" value="1"/>
</dbReference>
<dbReference type="RefSeq" id="WP_072936091.1">
    <property type="nucleotide sequence ID" value="NZ_FQUG01000008.1"/>
</dbReference>
<dbReference type="InterPro" id="IPR003660">
    <property type="entry name" value="HAMP_dom"/>
</dbReference>
<gene>
    <name evidence="7" type="ORF">SAMN02745190_02002</name>
</gene>
<dbReference type="CDD" id="cd11386">
    <property type="entry name" value="MCP_signal"/>
    <property type="match status" value="1"/>
</dbReference>